<dbReference type="EMBL" id="WOSY01000020">
    <property type="protein sequence ID" value="NHN89858.1"/>
    <property type="molecule type" value="Genomic_DNA"/>
</dbReference>
<dbReference type="RefSeq" id="WP_173571158.1">
    <property type="nucleotide sequence ID" value="NZ_WOSY01000020.1"/>
</dbReference>
<evidence type="ECO:0000256" key="5">
    <source>
        <dbReference type="SAM" id="MobiDB-lite"/>
    </source>
</evidence>
<keyword evidence="2 6" id="KW-0812">Transmembrane</keyword>
<evidence type="ECO:0000313" key="9">
    <source>
        <dbReference type="Proteomes" id="UP000631653"/>
    </source>
</evidence>
<keyword evidence="3 6" id="KW-1133">Transmembrane helix</keyword>
<dbReference type="SUPFAM" id="SSF54427">
    <property type="entry name" value="NTF2-like"/>
    <property type="match status" value="1"/>
</dbReference>
<keyword evidence="9" id="KW-1185">Reference proteome</keyword>
<dbReference type="CDD" id="cd16424">
    <property type="entry name" value="VirB8"/>
    <property type="match status" value="1"/>
</dbReference>
<evidence type="ECO:0000256" key="1">
    <source>
        <dbReference type="ARBA" id="ARBA00004167"/>
    </source>
</evidence>
<comment type="subcellular location">
    <subcellularLocation>
        <location evidence="1">Membrane</location>
        <topology evidence="1">Single-pass membrane protein</topology>
    </subcellularLocation>
</comment>
<evidence type="ECO:0000256" key="4">
    <source>
        <dbReference type="ARBA" id="ARBA00023136"/>
    </source>
</evidence>
<evidence type="ECO:0000259" key="7">
    <source>
        <dbReference type="Pfam" id="PF04335"/>
    </source>
</evidence>
<accession>A0ABX0K2G9</accession>
<dbReference type="Proteomes" id="UP000631653">
    <property type="component" value="Unassembled WGS sequence"/>
</dbReference>
<reference evidence="8 9" key="1">
    <citation type="journal article" date="2020" name="Int. J. Syst. Evol. Microbiol.">
        <title>Novel acetic acid bacteria from cider fermentations: Acetobacter conturbans sp. nov. and Acetobacter fallax sp. nov.</title>
        <authorList>
            <person name="Sombolestani A.S."/>
            <person name="Cleenwerck I."/>
            <person name="Cnockaert M."/>
            <person name="Borremans W."/>
            <person name="Wieme A.D."/>
            <person name="De Vuyst L."/>
            <person name="Vandamme P."/>
        </authorList>
    </citation>
    <scope>NUCLEOTIDE SEQUENCE [LARGE SCALE GENOMIC DNA]</scope>
    <source>
        <strain evidence="8 9">LMG 1627</strain>
    </source>
</reference>
<dbReference type="Gene3D" id="3.10.450.230">
    <property type="entry name" value="VirB8 protein"/>
    <property type="match status" value="1"/>
</dbReference>
<name>A0ABX0K2G9_9PROT</name>
<evidence type="ECO:0000256" key="6">
    <source>
        <dbReference type="SAM" id="Phobius"/>
    </source>
</evidence>
<feature type="domain" description="Bacterial virulence protein VirB8" evidence="7">
    <location>
        <begin position="41"/>
        <end position="240"/>
    </location>
</feature>
<keyword evidence="4 6" id="KW-0472">Membrane</keyword>
<comment type="caution">
    <text evidence="8">The sequence shown here is derived from an EMBL/GenBank/DDBJ whole genome shotgun (WGS) entry which is preliminary data.</text>
</comment>
<feature type="compositionally biased region" description="Low complexity" evidence="5">
    <location>
        <begin position="1"/>
        <end position="11"/>
    </location>
</feature>
<proteinExistence type="predicted"/>
<gene>
    <name evidence="8" type="ORF">GOB81_14720</name>
</gene>
<protein>
    <recommendedName>
        <fullName evidence="7">Bacterial virulence protein VirB8 domain-containing protein</fullName>
    </recommendedName>
</protein>
<evidence type="ECO:0000256" key="3">
    <source>
        <dbReference type="ARBA" id="ARBA00022989"/>
    </source>
</evidence>
<dbReference type="InterPro" id="IPR032710">
    <property type="entry name" value="NTF2-like_dom_sf"/>
</dbReference>
<dbReference type="InterPro" id="IPR007430">
    <property type="entry name" value="VirB8"/>
</dbReference>
<sequence>MNASSSTTTTTLDQSGAPEGMVPRPENYEALRQHQKEVYSLERERRRSESFRFYTGWGLAGVFGLFALVEAVRSLTWPHPRDHFQIAIINNDGTYSAPVDVKDLTPVEKKVVLQTSLVNYVTYREGYTFASSQKAYDIVSAMTAGKEQARYQKQMLDQNDPDNPIVKYGLNAQKTVLDVRLDADPNSKNSWNFTFTLRLIEKDGQPVDTPMRGTMTFVPAPVPTKVLVPYDPASVAVIQYESHEVTTR</sequence>
<evidence type="ECO:0000313" key="8">
    <source>
        <dbReference type="EMBL" id="NHN89858.1"/>
    </source>
</evidence>
<feature type="transmembrane region" description="Helical" evidence="6">
    <location>
        <begin position="51"/>
        <end position="69"/>
    </location>
</feature>
<dbReference type="Pfam" id="PF04335">
    <property type="entry name" value="VirB8"/>
    <property type="match status" value="1"/>
</dbReference>
<evidence type="ECO:0000256" key="2">
    <source>
        <dbReference type="ARBA" id="ARBA00022692"/>
    </source>
</evidence>
<feature type="region of interest" description="Disordered" evidence="5">
    <location>
        <begin position="1"/>
        <end position="26"/>
    </location>
</feature>
<organism evidence="8 9">
    <name type="scientific">Acetobacter conturbans</name>
    <dbReference type="NCBI Taxonomy" id="1737472"/>
    <lineage>
        <taxon>Bacteria</taxon>
        <taxon>Pseudomonadati</taxon>
        <taxon>Pseudomonadota</taxon>
        <taxon>Alphaproteobacteria</taxon>
        <taxon>Acetobacterales</taxon>
        <taxon>Acetobacteraceae</taxon>
        <taxon>Acetobacter</taxon>
    </lineage>
</organism>